<dbReference type="SUPFAM" id="SSF55486">
    <property type="entry name" value="Metalloproteases ('zincins'), catalytic domain"/>
    <property type="match status" value="1"/>
</dbReference>
<comment type="cofactor">
    <cofactor evidence="1">
        <name>Zn(2+)</name>
        <dbReference type="ChEBI" id="CHEBI:29105"/>
    </cofactor>
</comment>
<evidence type="ECO:0000256" key="7">
    <source>
        <dbReference type="ARBA" id="ARBA00023049"/>
    </source>
</evidence>
<accession>A0ABS8PPD7</accession>
<dbReference type="InterPro" id="IPR008753">
    <property type="entry name" value="Peptidase_M13_N"/>
</dbReference>
<evidence type="ECO:0000256" key="1">
    <source>
        <dbReference type="ARBA" id="ARBA00001947"/>
    </source>
</evidence>
<dbReference type="Pfam" id="PF05649">
    <property type="entry name" value="Peptidase_M13_N"/>
    <property type="match status" value="1"/>
</dbReference>
<keyword evidence="4" id="KW-0479">Metal-binding</keyword>
<comment type="similarity">
    <text evidence="2">Belongs to the peptidase M13 family.</text>
</comment>
<evidence type="ECO:0000256" key="2">
    <source>
        <dbReference type="ARBA" id="ARBA00007357"/>
    </source>
</evidence>
<evidence type="ECO:0000259" key="8">
    <source>
        <dbReference type="Pfam" id="PF01431"/>
    </source>
</evidence>
<dbReference type="RefSeq" id="WP_231004229.1">
    <property type="nucleotide sequence ID" value="NZ_JAJNEC010000005.1"/>
</dbReference>
<evidence type="ECO:0000256" key="4">
    <source>
        <dbReference type="ARBA" id="ARBA00022723"/>
    </source>
</evidence>
<keyword evidence="5" id="KW-0378">Hydrolase</keyword>
<organism evidence="10 11">
    <name type="scientific">Niabella pedocola</name>
    <dbReference type="NCBI Taxonomy" id="1752077"/>
    <lineage>
        <taxon>Bacteria</taxon>
        <taxon>Pseudomonadati</taxon>
        <taxon>Bacteroidota</taxon>
        <taxon>Chitinophagia</taxon>
        <taxon>Chitinophagales</taxon>
        <taxon>Chitinophagaceae</taxon>
        <taxon>Niabella</taxon>
    </lineage>
</organism>
<dbReference type="InterPro" id="IPR024079">
    <property type="entry name" value="MetalloPept_cat_dom_sf"/>
</dbReference>
<evidence type="ECO:0000259" key="9">
    <source>
        <dbReference type="Pfam" id="PF05649"/>
    </source>
</evidence>
<dbReference type="InterPro" id="IPR042089">
    <property type="entry name" value="Peptidase_M13_dom_2"/>
</dbReference>
<evidence type="ECO:0000256" key="3">
    <source>
        <dbReference type="ARBA" id="ARBA00022670"/>
    </source>
</evidence>
<protein>
    <submittedName>
        <fullName evidence="10">M13 family metallopeptidase</fullName>
    </submittedName>
</protein>
<dbReference type="PROSITE" id="PS51257">
    <property type="entry name" value="PROKAR_LIPOPROTEIN"/>
    <property type="match status" value="1"/>
</dbReference>
<sequence>MQYKKIFVAGALVAGAAGCGVNTGKPAEPTAAEPATAYLSRANMDTTVKPGDDFFLYVNGTWVRNTPIPGDKTRWGSFDELRDKTNKSVHTLLEDVAKEKATAGTAPSNVAAFYKSGMDTATIDKAGSSVLQQQLDAINAISSPQQLLDVIIANGKTGLQTVFPNFIGPDDKNVSQNIIQFTQGGLGLPSKDYYTDKDAGAEKNREAYKAYIKKILQLGGTDSVNAEKSARSIFDLEQKLAAASLYPKEMRDPQKMYNKFSLDALSRQTPGIAWKDVFAKMDISGQDSLLVTVPQYYKALSGLLTSAPLDTWKAYLTYNLLSSMAPYLGRSFDEAHFDFYDKTLSGQKEQKPRWERVMQVINNAIGEQLGKLYVDRYFKPEAKQKMMELVQNLQDAFSNRIKNLDWMSDATKQKAEAKLGAFMKKIGYPDRWKDYSGLEIAPDRYAQNVLNAAAFEYKRNLAKLGKPVDRTEWGMTPNTVNAYYNPAFNEIVFPAAILQFPFFDFGADDAVNYGGIGAVIGHEMTHGFDDQGAQYAADGNLKNWWTPEDEKKFREKTKMVEEQFNRYTVLDSVHVNGALTLGENIADLGGIAIAYDAFKKTKQGQGNELIDGFTPDQRFFMSWGQIWRSKSTPERAKQLIKIDPHAPAEWRGNGPLTNFDPWYKAFNVKPGDKMYKPENERAKIW</sequence>
<dbReference type="InterPro" id="IPR000718">
    <property type="entry name" value="Peptidase_M13"/>
</dbReference>
<feature type="domain" description="Peptidase M13 N-terminal" evidence="9">
    <location>
        <begin position="50"/>
        <end position="429"/>
    </location>
</feature>
<evidence type="ECO:0000313" key="11">
    <source>
        <dbReference type="Proteomes" id="UP001199816"/>
    </source>
</evidence>
<dbReference type="PROSITE" id="PS51885">
    <property type="entry name" value="NEPRILYSIN"/>
    <property type="match status" value="1"/>
</dbReference>
<dbReference type="CDD" id="cd08662">
    <property type="entry name" value="M13"/>
    <property type="match status" value="1"/>
</dbReference>
<dbReference type="InterPro" id="IPR018497">
    <property type="entry name" value="Peptidase_M13_C"/>
</dbReference>
<name>A0ABS8PPD7_9BACT</name>
<evidence type="ECO:0000313" key="10">
    <source>
        <dbReference type="EMBL" id="MCD2422958.1"/>
    </source>
</evidence>
<reference evidence="10 11" key="1">
    <citation type="submission" date="2021-11" db="EMBL/GenBank/DDBJ databases">
        <title>Genomic of Niabella pedocola.</title>
        <authorList>
            <person name="Wu T."/>
        </authorList>
    </citation>
    <scope>NUCLEOTIDE SEQUENCE [LARGE SCALE GENOMIC DNA]</scope>
    <source>
        <strain evidence="10 11">JCM 31011</strain>
    </source>
</reference>
<comment type="caution">
    <text evidence="10">The sequence shown here is derived from an EMBL/GenBank/DDBJ whole genome shotgun (WGS) entry which is preliminary data.</text>
</comment>
<keyword evidence="11" id="KW-1185">Reference proteome</keyword>
<dbReference type="PANTHER" id="PTHR11733:SF167">
    <property type="entry name" value="FI17812P1-RELATED"/>
    <property type="match status" value="1"/>
</dbReference>
<evidence type="ECO:0000256" key="6">
    <source>
        <dbReference type="ARBA" id="ARBA00022833"/>
    </source>
</evidence>
<gene>
    <name evidence="10" type="ORF">LQ567_09310</name>
</gene>
<proteinExistence type="inferred from homology"/>
<dbReference type="Pfam" id="PF01431">
    <property type="entry name" value="Peptidase_M13"/>
    <property type="match status" value="1"/>
</dbReference>
<dbReference type="EMBL" id="JAJNEC010000005">
    <property type="protein sequence ID" value="MCD2422958.1"/>
    <property type="molecule type" value="Genomic_DNA"/>
</dbReference>
<dbReference type="Gene3D" id="1.10.1380.10">
    <property type="entry name" value="Neutral endopeptidase , domain2"/>
    <property type="match status" value="1"/>
</dbReference>
<feature type="domain" description="Peptidase M13 C-terminal" evidence="8">
    <location>
        <begin position="481"/>
        <end position="679"/>
    </location>
</feature>
<evidence type="ECO:0000256" key="5">
    <source>
        <dbReference type="ARBA" id="ARBA00022801"/>
    </source>
</evidence>
<dbReference type="PANTHER" id="PTHR11733">
    <property type="entry name" value="ZINC METALLOPROTEASE FAMILY M13 NEPRILYSIN-RELATED"/>
    <property type="match status" value="1"/>
</dbReference>
<dbReference type="Gene3D" id="3.40.390.10">
    <property type="entry name" value="Collagenase (Catalytic Domain)"/>
    <property type="match status" value="1"/>
</dbReference>
<keyword evidence="3" id="KW-0645">Protease</keyword>
<dbReference type="PRINTS" id="PR00786">
    <property type="entry name" value="NEPRILYSIN"/>
</dbReference>
<keyword evidence="7" id="KW-0482">Metalloprotease</keyword>
<dbReference type="Proteomes" id="UP001199816">
    <property type="component" value="Unassembled WGS sequence"/>
</dbReference>
<keyword evidence="6" id="KW-0862">Zinc</keyword>